<dbReference type="InterPro" id="IPR023398">
    <property type="entry name" value="TIF_eIF4e-like"/>
</dbReference>
<evidence type="ECO:0000256" key="1">
    <source>
        <dbReference type="ARBA" id="ARBA00010568"/>
    </source>
</evidence>
<dbReference type="Pfam" id="PF08939">
    <property type="entry name" value="Bles03"/>
    <property type="match status" value="1"/>
</dbReference>
<dbReference type="InterPro" id="IPR015034">
    <property type="entry name" value="Bles03"/>
</dbReference>
<keyword evidence="4" id="KW-1185">Reference proteome</keyword>
<reference evidence="3" key="1">
    <citation type="submission" date="2020-11" db="EMBL/GenBank/DDBJ databases">
        <authorList>
            <consortium name="DOE Joint Genome Institute"/>
            <person name="Ahrendt S."/>
            <person name="Riley R."/>
            <person name="Andreopoulos W."/>
            <person name="Labutti K."/>
            <person name="Pangilinan J."/>
            <person name="Ruiz-Duenas F.J."/>
            <person name="Barrasa J.M."/>
            <person name="Sanchez-Garcia M."/>
            <person name="Camarero S."/>
            <person name="Miyauchi S."/>
            <person name="Serrano A."/>
            <person name="Linde D."/>
            <person name="Babiker R."/>
            <person name="Drula E."/>
            <person name="Ayuso-Fernandez I."/>
            <person name="Pacheco R."/>
            <person name="Padilla G."/>
            <person name="Ferreira P."/>
            <person name="Barriuso J."/>
            <person name="Kellner H."/>
            <person name="Castanera R."/>
            <person name="Alfaro M."/>
            <person name="Ramirez L."/>
            <person name="Pisabarro A.G."/>
            <person name="Kuo A."/>
            <person name="Tritt A."/>
            <person name="Lipzen A."/>
            <person name="He G."/>
            <person name="Yan M."/>
            <person name="Ng V."/>
            <person name="Cullen D."/>
            <person name="Martin F."/>
            <person name="Rosso M.-N."/>
            <person name="Henrissat B."/>
            <person name="Hibbett D."/>
            <person name="Martinez A.T."/>
            <person name="Grigoriev I.V."/>
        </authorList>
    </citation>
    <scope>NUCLEOTIDE SEQUENCE</scope>
    <source>
        <strain evidence="3">MF-IS2</strain>
    </source>
</reference>
<comment type="similarity">
    <text evidence="1">Belongs to the UPF0696 family.</text>
</comment>
<dbReference type="SUPFAM" id="SSF55418">
    <property type="entry name" value="eIF4e-like"/>
    <property type="match status" value="1"/>
</dbReference>
<accession>A0A9P5XHH3</accession>
<evidence type="ECO:0000256" key="2">
    <source>
        <dbReference type="SAM" id="MobiDB-lite"/>
    </source>
</evidence>
<comment type="caution">
    <text evidence="3">The sequence shown here is derived from an EMBL/GenBank/DDBJ whole genome shotgun (WGS) entry which is preliminary data.</text>
</comment>
<dbReference type="Gene3D" id="3.30.760.10">
    <property type="entry name" value="RNA Cap, Translation Initiation Factor Eif4e"/>
    <property type="match status" value="1"/>
</dbReference>
<organism evidence="3 4">
    <name type="scientific">Macrolepiota fuliginosa MF-IS2</name>
    <dbReference type="NCBI Taxonomy" id="1400762"/>
    <lineage>
        <taxon>Eukaryota</taxon>
        <taxon>Fungi</taxon>
        <taxon>Dikarya</taxon>
        <taxon>Basidiomycota</taxon>
        <taxon>Agaricomycotina</taxon>
        <taxon>Agaricomycetes</taxon>
        <taxon>Agaricomycetidae</taxon>
        <taxon>Agaricales</taxon>
        <taxon>Agaricineae</taxon>
        <taxon>Agaricaceae</taxon>
        <taxon>Macrolepiota</taxon>
    </lineage>
</organism>
<sequence length="234" mass="25774">MSKATVGTGDVPVAGDKYTWMKTSEMPLQDFLTRYKPSMVQNDGTKPWIWAKGSNALKGDANEVEAHEEAQALLKEVTERIKVIQEDPSIPTRSNKKTGARSKKELREEAQAEASNKLKEIAIRYGYVCGKWLIFAPSDKVDLIWTNIANSLVYGPLSTTAASLAKVSTSPEHETPNYQHIICVYVPDVYDKEAVVEVMKVLLRNHGAALSGVKSDLYTAIGAASRPIDTISVY</sequence>
<dbReference type="Proteomes" id="UP000807342">
    <property type="component" value="Unassembled WGS sequence"/>
</dbReference>
<name>A0A9P5XHH3_9AGAR</name>
<gene>
    <name evidence="3" type="ORF">P691DRAFT_807613</name>
</gene>
<proteinExistence type="inferred from homology"/>
<dbReference type="OrthoDB" id="10067381at2759"/>
<dbReference type="AlphaFoldDB" id="A0A9P5XHH3"/>
<feature type="region of interest" description="Disordered" evidence="2">
    <location>
        <begin position="85"/>
        <end position="108"/>
    </location>
</feature>
<evidence type="ECO:0000313" key="4">
    <source>
        <dbReference type="Proteomes" id="UP000807342"/>
    </source>
</evidence>
<dbReference type="EMBL" id="MU151084">
    <property type="protein sequence ID" value="KAF9451502.1"/>
    <property type="molecule type" value="Genomic_DNA"/>
</dbReference>
<protein>
    <submittedName>
        <fullName evidence="3">Uncharacterized protein</fullName>
    </submittedName>
</protein>
<evidence type="ECO:0000313" key="3">
    <source>
        <dbReference type="EMBL" id="KAF9451502.1"/>
    </source>
</evidence>
<dbReference type="PANTHER" id="PTHR31977:SF1">
    <property type="entry name" value="UPF0696 PROTEIN C11ORF68"/>
    <property type="match status" value="1"/>
</dbReference>
<dbReference type="PANTHER" id="PTHR31977">
    <property type="entry name" value="UPF0696 PROTEIN C11ORF68"/>
    <property type="match status" value="1"/>
</dbReference>